<dbReference type="InterPro" id="IPR041635">
    <property type="entry name" value="Type_ISP_LLaBIII_C"/>
</dbReference>
<gene>
    <name evidence="2" type="ORF">POF43_026815</name>
    <name evidence="3" type="ORF">POF50_020285</name>
</gene>
<evidence type="ECO:0000313" key="3">
    <source>
        <dbReference type="EMBL" id="MDI5971642.1"/>
    </source>
</evidence>
<dbReference type="GO" id="GO:0032259">
    <property type="term" value="P:methylation"/>
    <property type="evidence" value="ECO:0007669"/>
    <property type="project" value="UniProtKB-KW"/>
</dbReference>
<dbReference type="Proteomes" id="UP001156398">
    <property type="component" value="Unassembled WGS sequence"/>
</dbReference>
<sequence length="399" mass="42088">MSVRAVRDDAPSLDDLMPWSTGPLRLGRSWVAAPDARTLRARWEALAGCGDPAERARLFGPTRTRTTGSRVAQLPGRRTATTRFATEDGPCPEPVPLLRGGYDPGLLIPDHRLIDAARPELWRVADAAQFHVVDAGGEVVVSAVLPDGRSAAGRAGRVRPLFRRPGGREPNCAPGLLDLLAERLGRPVTAAGLLAWVAAAAVPAARGSAVPLPASGEVWDDGVELGGRIVDAQTRGARSGTRPRLPGGRRPYVRVPLPGRPRELAYDAGQETLCVGDGRIAPVPRGAWDFRADGVRVLDAWFAARTGVPAPGTLDAVGVPAAWPPEWTSQLLELITVLGLLAALAPRRRALADRLAAGPRIGTADLRTAGLLPVPAAARRPASVLDHHEEGPDGQLSLV</sequence>
<evidence type="ECO:0000259" key="1">
    <source>
        <dbReference type="Pfam" id="PF18135"/>
    </source>
</evidence>
<evidence type="ECO:0000313" key="2">
    <source>
        <dbReference type="EMBL" id="MDI5966300.1"/>
    </source>
</evidence>
<organism evidence="3">
    <name type="scientific">Streptantibioticus silvisoli</name>
    <dbReference type="NCBI Taxonomy" id="2705255"/>
    <lineage>
        <taxon>Bacteria</taxon>
        <taxon>Bacillati</taxon>
        <taxon>Actinomycetota</taxon>
        <taxon>Actinomycetes</taxon>
        <taxon>Kitasatosporales</taxon>
        <taxon>Streptomycetaceae</taxon>
        <taxon>Streptantibioticus</taxon>
    </lineage>
</organism>
<dbReference type="RefSeq" id="WP_271318716.1">
    <property type="nucleotide sequence ID" value="NZ_JAAGKO020000049.1"/>
</dbReference>
<feature type="domain" description="Type ISP restriction-modification enzyme LLaBIII C-terminal specificity" evidence="1">
    <location>
        <begin position="15"/>
        <end position="334"/>
    </location>
</feature>
<keyword evidence="3" id="KW-0808">Transferase</keyword>
<dbReference type="EMBL" id="JAAGKO020000049">
    <property type="protein sequence ID" value="MDI5966300.1"/>
    <property type="molecule type" value="Genomic_DNA"/>
</dbReference>
<reference evidence="3 4" key="1">
    <citation type="submission" date="2023-05" db="EMBL/GenBank/DDBJ databases">
        <title>Streptantibioticus silvisoli sp. nov., acidotolerant actinomycetes 1 from pine litter.</title>
        <authorList>
            <person name="Swiecimska M."/>
            <person name="Golinska P."/>
            <person name="Sangal V."/>
            <person name="Wachnowicz B."/>
            <person name="Goodfellow M."/>
        </authorList>
    </citation>
    <scope>NUCLEOTIDE SEQUENCE</scope>
    <source>
        <strain evidence="3">SL13</strain>
        <strain evidence="2 4">SL54</strain>
    </source>
</reference>
<accession>A0AA90H6Z6</accession>
<keyword evidence="3" id="KW-0489">Methyltransferase</keyword>
<dbReference type="AlphaFoldDB" id="A0AA90H6Z6"/>
<evidence type="ECO:0000313" key="4">
    <source>
        <dbReference type="Proteomes" id="UP001156398"/>
    </source>
</evidence>
<dbReference type="EMBL" id="JABXJJ020000024">
    <property type="protein sequence ID" value="MDI5971642.1"/>
    <property type="molecule type" value="Genomic_DNA"/>
</dbReference>
<dbReference type="Pfam" id="PF18135">
    <property type="entry name" value="Type_ISP_C"/>
    <property type="match status" value="1"/>
</dbReference>
<protein>
    <submittedName>
        <fullName evidence="3">DNA methyltransferase</fullName>
    </submittedName>
</protein>
<keyword evidence="4" id="KW-1185">Reference proteome</keyword>
<name>A0AA90H6Z6_9ACTN</name>
<dbReference type="GO" id="GO:0008168">
    <property type="term" value="F:methyltransferase activity"/>
    <property type="evidence" value="ECO:0007669"/>
    <property type="project" value="UniProtKB-KW"/>
</dbReference>
<comment type="caution">
    <text evidence="3">The sequence shown here is derived from an EMBL/GenBank/DDBJ whole genome shotgun (WGS) entry which is preliminary data.</text>
</comment>
<proteinExistence type="predicted"/>